<accession>A0A383VGC4</accession>
<name>A0A383VGC4_TETOB</name>
<evidence type="ECO:0000313" key="1">
    <source>
        <dbReference type="EMBL" id="SZX64598.1"/>
    </source>
</evidence>
<sequence length="375" mass="40823">MAGVLSATCTNGAWSATSGMCVNTPPPPNPNVADLPLTDCGIEGRDVVATSTLILQRDDDWALLTLPFEFTSYGTACCNLGVSCNGYLTFGAAGTDGCYYTSLWTDPADRADCVPLNSPAVAIFLTDVVPGSVLYYSDESTDDPSNPYIIIQYTMSTIYNSRTHLGQFQIYMFKIGDIGFIYNTIYAWPESKGERAVVGIMSTDNSGTRTFNMFSEGEQKLKPGLALLFKPKGVDGYESAVTWTDAVKYVKFVQNPGAPPRPVITFPPCCQRSCEKVRPEAGLDYVSRQPGCIQHVLPVHGHRHLAQQPHQAASANLYRLDIQTHPRHPSKCRSDVLVLHAFADTQHLHMLCVGCVVCSVTGCSKACPVDFQVVN</sequence>
<dbReference type="AlphaFoldDB" id="A0A383VGC4"/>
<proteinExistence type="predicted"/>
<organism evidence="1 2">
    <name type="scientific">Tetradesmus obliquus</name>
    <name type="common">Green alga</name>
    <name type="synonym">Acutodesmus obliquus</name>
    <dbReference type="NCBI Taxonomy" id="3088"/>
    <lineage>
        <taxon>Eukaryota</taxon>
        <taxon>Viridiplantae</taxon>
        <taxon>Chlorophyta</taxon>
        <taxon>core chlorophytes</taxon>
        <taxon>Chlorophyceae</taxon>
        <taxon>CS clade</taxon>
        <taxon>Sphaeropleales</taxon>
        <taxon>Scenedesmaceae</taxon>
        <taxon>Tetradesmus</taxon>
    </lineage>
</organism>
<gene>
    <name evidence="1" type="ORF">BQ4739_LOCUS5101</name>
</gene>
<evidence type="ECO:0000313" key="2">
    <source>
        <dbReference type="Proteomes" id="UP000256970"/>
    </source>
</evidence>
<keyword evidence="2" id="KW-1185">Reference proteome</keyword>
<reference evidence="1 2" key="1">
    <citation type="submission" date="2016-10" db="EMBL/GenBank/DDBJ databases">
        <authorList>
            <person name="Cai Z."/>
        </authorList>
    </citation>
    <scope>NUCLEOTIDE SEQUENCE [LARGE SCALE GENOMIC DNA]</scope>
</reference>
<dbReference type="EMBL" id="FNXT01000421">
    <property type="protein sequence ID" value="SZX64598.1"/>
    <property type="molecule type" value="Genomic_DNA"/>
</dbReference>
<protein>
    <submittedName>
        <fullName evidence="1">Uncharacterized protein</fullName>
    </submittedName>
</protein>
<dbReference type="Proteomes" id="UP000256970">
    <property type="component" value="Unassembled WGS sequence"/>
</dbReference>